<organism evidence="2 3">
    <name type="scientific">Anaeramoeba flamelloides</name>
    <dbReference type="NCBI Taxonomy" id="1746091"/>
    <lineage>
        <taxon>Eukaryota</taxon>
        <taxon>Metamonada</taxon>
        <taxon>Anaeramoebidae</taxon>
        <taxon>Anaeramoeba</taxon>
    </lineage>
</organism>
<dbReference type="AlphaFoldDB" id="A0AAV7YR15"/>
<feature type="region of interest" description="Disordered" evidence="1">
    <location>
        <begin position="139"/>
        <end position="243"/>
    </location>
</feature>
<name>A0AAV7YR15_9EUKA</name>
<reference evidence="2" key="1">
    <citation type="submission" date="2022-08" db="EMBL/GenBank/DDBJ databases">
        <title>Novel sulphate-reducing endosymbionts in the free-living metamonad Anaeramoeba.</title>
        <authorList>
            <person name="Jerlstrom-Hultqvist J."/>
            <person name="Cepicka I."/>
            <person name="Gallot-Lavallee L."/>
            <person name="Salas-Leiva D."/>
            <person name="Curtis B.A."/>
            <person name="Zahonova K."/>
            <person name="Pipaliya S."/>
            <person name="Dacks J."/>
            <person name="Roger A.J."/>
        </authorList>
    </citation>
    <scope>NUCLEOTIDE SEQUENCE</scope>
    <source>
        <strain evidence="2">Busselton2</strain>
    </source>
</reference>
<sequence length="429" mass="50746">MIKSSNGSHSEFKLVNCSFQIKSPNQDFDELAMKAIVLQPFNKANSSLFVDLKTETNKNQQNINKAIGLFVLSSLLNKSKRELNFRNCKNSQPINRKEKELECGGFNDGYNKELAEEVDKEDKTIWKCINTKNNSSQNISYDKKAIKKDKIKNKKKSKSKRQSQKKNIIKNQKKNKNKSKIGYKDNPNLRNEFKNEKKFKNKYKEGNKYIHKQFNKSENKTESHNKKKSTNFKNHNNSVDTDQDKDLQNIHFGANKIRYIDLQPNEQTYNLTESYVDENFNSNDTENESLHSDQDSNDLLPEKGVITKNELKKFLNQIPTPSWYLRFDAFQKYDPKILKNWPDGLKNDEPIEFKRKLFDIYCELNPLVLAKNLHRGMTYFFERHGLYNISYFNRNVMIFSKNVDQLRMLQKRNKKKKLRLIFPKKQMQK</sequence>
<comment type="caution">
    <text evidence="2">The sequence shown here is derived from an EMBL/GenBank/DDBJ whole genome shotgun (WGS) entry which is preliminary data.</text>
</comment>
<dbReference type="EMBL" id="JANTQA010000047">
    <property type="protein sequence ID" value="KAJ3432218.1"/>
    <property type="molecule type" value="Genomic_DNA"/>
</dbReference>
<feature type="compositionally biased region" description="Basic and acidic residues" evidence="1">
    <location>
        <begin position="191"/>
        <end position="208"/>
    </location>
</feature>
<accession>A0AAV7YR15</accession>
<evidence type="ECO:0000313" key="3">
    <source>
        <dbReference type="Proteomes" id="UP001146793"/>
    </source>
</evidence>
<feature type="compositionally biased region" description="Basic residues" evidence="1">
    <location>
        <begin position="145"/>
        <end position="181"/>
    </location>
</feature>
<feature type="compositionally biased region" description="Basic and acidic residues" evidence="1">
    <location>
        <begin position="215"/>
        <end position="224"/>
    </location>
</feature>
<feature type="compositionally biased region" description="Polar residues" evidence="1">
    <location>
        <begin position="231"/>
        <end position="240"/>
    </location>
</feature>
<feature type="region of interest" description="Disordered" evidence="1">
    <location>
        <begin position="280"/>
        <end position="299"/>
    </location>
</feature>
<dbReference type="Proteomes" id="UP001146793">
    <property type="component" value="Unassembled WGS sequence"/>
</dbReference>
<evidence type="ECO:0000256" key="1">
    <source>
        <dbReference type="SAM" id="MobiDB-lite"/>
    </source>
</evidence>
<gene>
    <name evidence="2" type="ORF">M0812_21149</name>
</gene>
<evidence type="ECO:0000313" key="2">
    <source>
        <dbReference type="EMBL" id="KAJ3432218.1"/>
    </source>
</evidence>
<protein>
    <submittedName>
        <fullName evidence="2">Uncharacterized protein</fullName>
    </submittedName>
</protein>
<proteinExistence type="predicted"/>